<dbReference type="EMBL" id="JBHRSD010000002">
    <property type="protein sequence ID" value="MFC3031335.1"/>
    <property type="molecule type" value="Genomic_DNA"/>
</dbReference>
<evidence type="ECO:0000259" key="1">
    <source>
        <dbReference type="Pfam" id="PF08241"/>
    </source>
</evidence>
<reference evidence="3" key="1">
    <citation type="journal article" date="2019" name="Int. J. Syst. Evol. Microbiol.">
        <title>The Global Catalogue of Microorganisms (GCM) 10K type strain sequencing project: providing services to taxonomists for standard genome sequencing and annotation.</title>
        <authorList>
            <consortium name="The Broad Institute Genomics Platform"/>
            <consortium name="The Broad Institute Genome Sequencing Center for Infectious Disease"/>
            <person name="Wu L."/>
            <person name="Ma J."/>
        </authorList>
    </citation>
    <scope>NUCLEOTIDE SEQUENCE [LARGE SCALE GENOMIC DNA]</scope>
    <source>
        <strain evidence="3">KCTC 42730</strain>
    </source>
</reference>
<dbReference type="Proteomes" id="UP001595453">
    <property type="component" value="Unassembled WGS sequence"/>
</dbReference>
<organism evidence="2 3">
    <name type="scientific">Pseudoalteromonas fenneropenaei</name>
    <dbReference type="NCBI Taxonomy" id="1737459"/>
    <lineage>
        <taxon>Bacteria</taxon>
        <taxon>Pseudomonadati</taxon>
        <taxon>Pseudomonadota</taxon>
        <taxon>Gammaproteobacteria</taxon>
        <taxon>Alteromonadales</taxon>
        <taxon>Pseudoalteromonadaceae</taxon>
        <taxon>Pseudoalteromonas</taxon>
    </lineage>
</organism>
<dbReference type="PANTHER" id="PTHR43861:SF1">
    <property type="entry name" value="TRANS-ACONITATE 2-METHYLTRANSFERASE"/>
    <property type="match status" value="1"/>
</dbReference>
<sequence>MTAFSPATDAVSRHTKTITAAKFGAAASLYQQHARVQATAAAMLFSLMQRHQGQQAASWGLDLGCGPGHHSVALQRYFSPLLQLDLSHTMLMQSDATSSKVCADMDALPLQDGSVDGIFSNFAMQWSQNLPALINALYRVLTPGSNAYLSLVLDGSLQEIISAYHQASLPCKVNQFITELELRNIVASTAFHTLSFNRVTLVDQFDTAKQALQSIKHIGATHSINSISHTGLGGKGKLKQVLDCYPQLSGRATVSYQVALIALHKPIC</sequence>
<dbReference type="Gene3D" id="3.40.50.150">
    <property type="entry name" value="Vaccinia Virus protein VP39"/>
    <property type="match status" value="1"/>
</dbReference>
<dbReference type="CDD" id="cd02440">
    <property type="entry name" value="AdoMet_MTases"/>
    <property type="match status" value="1"/>
</dbReference>
<feature type="domain" description="Methyltransferase type 11" evidence="1">
    <location>
        <begin position="61"/>
        <end position="146"/>
    </location>
</feature>
<accession>A0ABV7CFE6</accession>
<dbReference type="RefSeq" id="WP_377120464.1">
    <property type="nucleotide sequence ID" value="NZ_JBHRSD010000002.1"/>
</dbReference>
<evidence type="ECO:0000313" key="3">
    <source>
        <dbReference type="Proteomes" id="UP001595453"/>
    </source>
</evidence>
<keyword evidence="3" id="KW-1185">Reference proteome</keyword>
<dbReference type="GO" id="GO:0032259">
    <property type="term" value="P:methylation"/>
    <property type="evidence" value="ECO:0007669"/>
    <property type="project" value="UniProtKB-KW"/>
</dbReference>
<dbReference type="SUPFAM" id="SSF53335">
    <property type="entry name" value="S-adenosyl-L-methionine-dependent methyltransferases"/>
    <property type="match status" value="1"/>
</dbReference>
<proteinExistence type="predicted"/>
<dbReference type="GO" id="GO:0008168">
    <property type="term" value="F:methyltransferase activity"/>
    <property type="evidence" value="ECO:0007669"/>
    <property type="project" value="UniProtKB-KW"/>
</dbReference>
<dbReference type="InterPro" id="IPR013216">
    <property type="entry name" value="Methyltransf_11"/>
</dbReference>
<comment type="caution">
    <text evidence="2">The sequence shown here is derived from an EMBL/GenBank/DDBJ whole genome shotgun (WGS) entry which is preliminary data.</text>
</comment>
<dbReference type="InterPro" id="IPR029063">
    <property type="entry name" value="SAM-dependent_MTases_sf"/>
</dbReference>
<dbReference type="PANTHER" id="PTHR43861">
    <property type="entry name" value="TRANS-ACONITATE 2-METHYLTRANSFERASE-RELATED"/>
    <property type="match status" value="1"/>
</dbReference>
<keyword evidence="2" id="KW-0808">Transferase</keyword>
<protein>
    <submittedName>
        <fullName evidence="2">Methyltransferase domain-containing protein</fullName>
    </submittedName>
</protein>
<dbReference type="Pfam" id="PF08241">
    <property type="entry name" value="Methyltransf_11"/>
    <property type="match status" value="1"/>
</dbReference>
<gene>
    <name evidence="2" type="ORF">ACFOEE_02185</name>
</gene>
<name>A0ABV7CFE6_9GAMM</name>
<keyword evidence="2" id="KW-0489">Methyltransferase</keyword>
<evidence type="ECO:0000313" key="2">
    <source>
        <dbReference type="EMBL" id="MFC3031335.1"/>
    </source>
</evidence>